<sequence>MSRKRPRWAAEAAGLLLSLLVVVPLYFIVVNSFKDKAGAAAMSLALPRKWFLLSNYAEMIDAGGVLTGLKNSALVTFATVALLIVLCSMTAFTLQRKNTRMSGLLYLLILLGLMIPLQIIPAYFITYYLHVKTYLAAIVMLAVTNFSFGTFLYTGFYKSIPREIDESAIVDGVGPYRLFFGIIFPLLRPVTVTLIIISFMGVWNDFGITIYFLNSPRNYTVTLTIFNFLGTYSSDWNLIFANVVLVSAPVVIVYLLLQRYIIDGMTAGSVKG</sequence>
<evidence type="ECO:0000256" key="2">
    <source>
        <dbReference type="ARBA" id="ARBA00022448"/>
    </source>
</evidence>
<proteinExistence type="inferred from homology"/>
<accession>A0A9X4KUX6</accession>
<feature type="transmembrane region" description="Helical" evidence="7">
    <location>
        <begin position="178"/>
        <end position="203"/>
    </location>
</feature>
<evidence type="ECO:0000256" key="4">
    <source>
        <dbReference type="ARBA" id="ARBA00022692"/>
    </source>
</evidence>
<comment type="subcellular location">
    <subcellularLocation>
        <location evidence="1 7">Cell membrane</location>
        <topology evidence="1 7">Multi-pass membrane protein</topology>
    </subcellularLocation>
</comment>
<keyword evidence="3" id="KW-1003">Cell membrane</keyword>
<evidence type="ECO:0000256" key="7">
    <source>
        <dbReference type="RuleBase" id="RU363032"/>
    </source>
</evidence>
<evidence type="ECO:0000256" key="5">
    <source>
        <dbReference type="ARBA" id="ARBA00022989"/>
    </source>
</evidence>
<evidence type="ECO:0000256" key="6">
    <source>
        <dbReference type="ARBA" id="ARBA00023136"/>
    </source>
</evidence>
<dbReference type="EMBL" id="JAPDIA010000007">
    <property type="protein sequence ID" value="MDG0811530.1"/>
    <property type="molecule type" value="Genomic_DNA"/>
</dbReference>
<dbReference type="GO" id="GO:0005886">
    <property type="term" value="C:plasma membrane"/>
    <property type="evidence" value="ECO:0007669"/>
    <property type="project" value="UniProtKB-SubCell"/>
</dbReference>
<dbReference type="InterPro" id="IPR035906">
    <property type="entry name" value="MetI-like_sf"/>
</dbReference>
<evidence type="ECO:0000313" key="9">
    <source>
        <dbReference type="EMBL" id="MDG0811530.1"/>
    </source>
</evidence>
<feature type="transmembrane region" description="Helical" evidence="7">
    <location>
        <begin position="104"/>
        <end position="128"/>
    </location>
</feature>
<dbReference type="Proteomes" id="UP001153404">
    <property type="component" value="Unassembled WGS sequence"/>
</dbReference>
<dbReference type="GO" id="GO:0055085">
    <property type="term" value="P:transmembrane transport"/>
    <property type="evidence" value="ECO:0007669"/>
    <property type="project" value="InterPro"/>
</dbReference>
<dbReference type="SUPFAM" id="SSF161098">
    <property type="entry name" value="MetI-like"/>
    <property type="match status" value="1"/>
</dbReference>
<keyword evidence="6 7" id="KW-0472">Membrane</keyword>
<dbReference type="Pfam" id="PF00528">
    <property type="entry name" value="BPD_transp_1"/>
    <property type="match status" value="1"/>
</dbReference>
<name>A0A9X4KUX6_9BACL</name>
<evidence type="ECO:0000313" key="10">
    <source>
        <dbReference type="Proteomes" id="UP001153404"/>
    </source>
</evidence>
<comment type="similarity">
    <text evidence="7">Belongs to the binding-protein-dependent transport system permease family.</text>
</comment>
<dbReference type="PANTHER" id="PTHR43744">
    <property type="entry name" value="ABC TRANSPORTER PERMEASE PROTEIN MG189-RELATED-RELATED"/>
    <property type="match status" value="1"/>
</dbReference>
<evidence type="ECO:0000259" key="8">
    <source>
        <dbReference type="PROSITE" id="PS50928"/>
    </source>
</evidence>
<protein>
    <submittedName>
        <fullName evidence="9">Carbohydrate ABC transporter permease</fullName>
    </submittedName>
</protein>
<dbReference type="CDD" id="cd06261">
    <property type="entry name" value="TM_PBP2"/>
    <property type="match status" value="1"/>
</dbReference>
<evidence type="ECO:0000256" key="3">
    <source>
        <dbReference type="ARBA" id="ARBA00022475"/>
    </source>
</evidence>
<keyword evidence="2 7" id="KW-0813">Transport</keyword>
<keyword evidence="10" id="KW-1185">Reference proteome</keyword>
<comment type="caution">
    <text evidence="9">The sequence shown here is derived from an EMBL/GenBank/DDBJ whole genome shotgun (WGS) entry which is preliminary data.</text>
</comment>
<dbReference type="Gene3D" id="1.10.3720.10">
    <property type="entry name" value="MetI-like"/>
    <property type="match status" value="1"/>
</dbReference>
<feature type="transmembrane region" description="Helical" evidence="7">
    <location>
        <begin position="12"/>
        <end position="33"/>
    </location>
</feature>
<dbReference type="RefSeq" id="WP_277534203.1">
    <property type="nucleotide sequence ID" value="NZ_JAPDIA010000007.1"/>
</dbReference>
<keyword evidence="5 7" id="KW-1133">Transmembrane helix</keyword>
<feature type="domain" description="ABC transmembrane type-1" evidence="8">
    <location>
        <begin position="69"/>
        <end position="257"/>
    </location>
</feature>
<dbReference type="PROSITE" id="PS50928">
    <property type="entry name" value="ABC_TM1"/>
    <property type="match status" value="1"/>
</dbReference>
<dbReference type="AlphaFoldDB" id="A0A9X4KUX6"/>
<keyword evidence="4 7" id="KW-0812">Transmembrane</keyword>
<dbReference type="PANTHER" id="PTHR43744:SF12">
    <property type="entry name" value="ABC TRANSPORTER PERMEASE PROTEIN MG189-RELATED"/>
    <property type="match status" value="1"/>
</dbReference>
<feature type="transmembrane region" description="Helical" evidence="7">
    <location>
        <begin position="236"/>
        <end position="257"/>
    </location>
</feature>
<reference evidence="9" key="1">
    <citation type="submission" date="2022-10" db="EMBL/GenBank/DDBJ databases">
        <title>Comparative genomic analysis of Cohnella hashimotonis sp. nov., isolated from the International Space Station.</title>
        <authorList>
            <person name="Simpson A."/>
            <person name="Venkateswaran K."/>
        </authorList>
    </citation>
    <scope>NUCLEOTIDE SEQUENCE</scope>
    <source>
        <strain evidence="9">DSM 28161</strain>
    </source>
</reference>
<gene>
    <name evidence="9" type="ORF">OMP40_20760</name>
</gene>
<dbReference type="InterPro" id="IPR000515">
    <property type="entry name" value="MetI-like"/>
</dbReference>
<organism evidence="9 10">
    <name type="scientific">Cohnella rhizosphaerae</name>
    <dbReference type="NCBI Taxonomy" id="1457232"/>
    <lineage>
        <taxon>Bacteria</taxon>
        <taxon>Bacillati</taxon>
        <taxon>Bacillota</taxon>
        <taxon>Bacilli</taxon>
        <taxon>Bacillales</taxon>
        <taxon>Paenibacillaceae</taxon>
        <taxon>Cohnella</taxon>
    </lineage>
</organism>
<feature type="transmembrane region" description="Helical" evidence="7">
    <location>
        <begin position="73"/>
        <end position="92"/>
    </location>
</feature>
<feature type="transmembrane region" description="Helical" evidence="7">
    <location>
        <begin position="134"/>
        <end position="157"/>
    </location>
</feature>
<evidence type="ECO:0000256" key="1">
    <source>
        <dbReference type="ARBA" id="ARBA00004651"/>
    </source>
</evidence>